<evidence type="ECO:0000313" key="1">
    <source>
        <dbReference type="EnsemblPlants" id="AVESA.00010b.r2.4AG0583550.1.CDS"/>
    </source>
</evidence>
<sequence>MAAASATRADSGELLKSPDLTPHRCGITYTGGGEEEGLHTACALLSSSSHGVLASLSGPDKLVGSLLLELYSLHSNDSLLHLGAAWVYIGQLRFQLLLSSYNPDPTFVSAFMHSQILEQISHLDLKEKVHHECEELAGSSSAEDGHAQQLIQELKTKEKKIRAKVVFRPQQSKHKSLIAACSEFEERLSDCKDLLIHLNCKEAGQLEFDRIFNWQITSGNFIKRLTEEYGEYVDLIQPMQVAIYEMKLGLAIALSGSLEREYLKKVKEDDIERVLGAVFAFMQFPNGSVTGMALLGVPGLTNCSMGDQLETQYSEFGDVHMMEKLSRVSSQLKVGEVADKVRSHSQILVSLHHVSLVRTTYRVCHSLVMDKTSYLSLKEIFDYFKSMWIDMKSSVKAREIDDSQYYKFRSRIIDIQDIFKGDVPSLSDIDSDAGLDDEEKLELEFFKIMEKSDVDDGFVEDKWDLVPESVLKCIISTHNQLFGSPDLIEKPEKFQVSDQQKLQSFVDSYDFGARILKDNLPPIFMLVSSMQRLELECWPILLEDVQGKYETNAAKLWFPLRALLFQSCDTPKNADSSIIKSVEEFVQTSNVGEFKTRLHLLLAFHGEFSDGASVGVYLSTPVKKIQNILYNVFGYYMQFLSLVHRKIEAGKESIEKELKDQVKLYRWEQDPYSLASIDNFKRTRHKIFKLLQRFNDILQKPVIALLNEEATARKVPSWLDPEIPESEFPVDTEKLRERCLWYSKWKSQASLSLQTLLHINDTAAAVPNMKESVYAVVHNMNHQQDESELNDRLKFFWYALERICNAADFGYVLKHGKKNQKKTALSSLFKTLEECGLSKHRPMSHEWGNEVDAPSPLFLEQSYNVTHLLQQMTTQNPCEDVTIIHSTILSTNNWKLANKQYFRCLAMVQQLQQISLKFNKDLGLEEDLLDKFLLGSNNILTGAHKNMPVATIEMEQLVAVNVQLIDTFREDMQVLCLQDVSMRSVKKVILSRFEELLHEGKITTVGFSREVDKDKHGLLSDEQNPEESYTAAFKEIFALAVSVVGQLTGIGISTDGATESSLEGNITSWKDILHSYAMTLQMDQVCDAGEKLSVLVRKLVDCKPEMRSIIEVQLMHLHVLLGVIMSSAEGILSELMEAHRRTSEMTHALADLLIYLCAEGFGCTEDTAEDASDGQNDATVTGTGMGEGEGQESASSKIDDLSQLEGTNETDAQCKAGQTKDDDNAIEMEEDIAAELADVSEDEGNDSGSEDEDNLDKQMGDTGDASEMVGKKSWDKDEDDDSRTFAEKYESGSSAKGADENDRELRAKDECPMETDNMETDNNEQGKNNTEDEPSTCEDTDENTDDVMNKADAYDERTGPELSEPDKDSEDVNMDDTEQTDDVDADNPDNEDIDPEERTQEDETAVASDDMEDGDATQDGDNVVDNEGDHLEDGDVEPNNMDNQQLDKIDSIAHPSQGIQPGHVETDSNRESEANLANSMDMSSAVAPSVDFSSNEVPSLEISVPNFGEGSRLTSKSKPELQTDAPPSHIKQTNPFRCLGDAMEDWKERARVSADTQDYQPETEHHVDDESATEFRYVPGGEQSTSQALGDATADQINDELQVRQSNLEDETHVQKVELPDERIPGDDNPEVPHLQTSQSRANKSESAYRSEVTDMQTDASIQNMVQGEANDTFGDVVSFKRCLADDMIVQLDNLTSVRDLEVTSEETKRTTVNWRNLELATMKLSQELAEQLRLVMEPTLASKLQGDYRTGKRINMKKVIPYVASHFRRDKIWLRRTKPNKRNYQVVIAVDDSRSMSEGNCGKVAVEALVTVCRAMSQLEVGQFAVASFGKQGNIKVLHDFDQIFNAEAGVKMISSLSFEQDNKIEDEPVADLLMHLNKMLDDAVARSRTPSGQNPLQQLVLVISDGKFHEKEKLRRCVRNLLNRRRMIAYVLLDSHEESIMNSLEACYEGDKLILGKYMDSFPFPYYVTLKNIEALPHTLADLLRQWFELMQSANE</sequence>
<evidence type="ECO:0000313" key="2">
    <source>
        <dbReference type="Proteomes" id="UP001732700"/>
    </source>
</evidence>
<proteinExistence type="predicted"/>
<reference evidence="1" key="2">
    <citation type="submission" date="2025-09" db="UniProtKB">
        <authorList>
            <consortium name="EnsemblPlants"/>
        </authorList>
    </citation>
    <scope>IDENTIFICATION</scope>
</reference>
<dbReference type="EnsemblPlants" id="AVESA.00010b.r2.4AG0583550.1">
    <property type="protein sequence ID" value="AVESA.00010b.r2.4AG0583550.1.CDS"/>
    <property type="gene ID" value="AVESA.00010b.r2.4AG0583550"/>
</dbReference>
<name>A0ACD5W5A2_AVESA</name>
<keyword evidence="2" id="KW-1185">Reference proteome</keyword>
<reference evidence="1" key="1">
    <citation type="submission" date="2021-05" db="EMBL/GenBank/DDBJ databases">
        <authorList>
            <person name="Scholz U."/>
            <person name="Mascher M."/>
            <person name="Fiebig A."/>
        </authorList>
    </citation>
    <scope>NUCLEOTIDE SEQUENCE [LARGE SCALE GENOMIC DNA]</scope>
</reference>
<protein>
    <submittedName>
        <fullName evidence="1">Uncharacterized protein</fullName>
    </submittedName>
</protein>
<accession>A0ACD5W5A2</accession>
<dbReference type="Proteomes" id="UP001732700">
    <property type="component" value="Chromosome 4A"/>
</dbReference>
<organism evidence="1 2">
    <name type="scientific">Avena sativa</name>
    <name type="common">Oat</name>
    <dbReference type="NCBI Taxonomy" id="4498"/>
    <lineage>
        <taxon>Eukaryota</taxon>
        <taxon>Viridiplantae</taxon>
        <taxon>Streptophyta</taxon>
        <taxon>Embryophyta</taxon>
        <taxon>Tracheophyta</taxon>
        <taxon>Spermatophyta</taxon>
        <taxon>Magnoliopsida</taxon>
        <taxon>Liliopsida</taxon>
        <taxon>Poales</taxon>
        <taxon>Poaceae</taxon>
        <taxon>BOP clade</taxon>
        <taxon>Pooideae</taxon>
        <taxon>Poodae</taxon>
        <taxon>Poeae</taxon>
        <taxon>Poeae Chloroplast Group 1 (Aveneae type)</taxon>
        <taxon>Aveninae</taxon>
        <taxon>Avena</taxon>
    </lineage>
</organism>